<organism evidence="2 3">
    <name type="scientific">Sneathiella chinensis</name>
    <dbReference type="NCBI Taxonomy" id="349750"/>
    <lineage>
        <taxon>Bacteria</taxon>
        <taxon>Pseudomonadati</taxon>
        <taxon>Pseudomonadota</taxon>
        <taxon>Alphaproteobacteria</taxon>
        <taxon>Sneathiellales</taxon>
        <taxon>Sneathiellaceae</taxon>
        <taxon>Sneathiella</taxon>
    </lineage>
</organism>
<evidence type="ECO:0000313" key="2">
    <source>
        <dbReference type="EMBL" id="GLQ04963.1"/>
    </source>
</evidence>
<keyword evidence="3" id="KW-1185">Reference proteome</keyword>
<dbReference type="Proteomes" id="UP001161409">
    <property type="component" value="Unassembled WGS sequence"/>
</dbReference>
<proteinExistence type="predicted"/>
<evidence type="ECO:0000313" key="3">
    <source>
        <dbReference type="Proteomes" id="UP001161409"/>
    </source>
</evidence>
<gene>
    <name evidence="2" type="ORF">GCM10007924_01840</name>
</gene>
<accession>A0ABQ5TZR3</accession>
<protein>
    <submittedName>
        <fullName evidence="2">Uncharacterized protein</fullName>
    </submittedName>
</protein>
<feature type="region of interest" description="Disordered" evidence="1">
    <location>
        <begin position="141"/>
        <end position="172"/>
    </location>
</feature>
<comment type="caution">
    <text evidence="2">The sequence shown here is derived from an EMBL/GenBank/DDBJ whole genome shotgun (WGS) entry which is preliminary data.</text>
</comment>
<dbReference type="RefSeq" id="WP_169558998.1">
    <property type="nucleotide sequence ID" value="NZ_BSNF01000001.1"/>
</dbReference>
<name>A0ABQ5TZR3_9PROT</name>
<evidence type="ECO:0000256" key="1">
    <source>
        <dbReference type="SAM" id="MobiDB-lite"/>
    </source>
</evidence>
<feature type="region of interest" description="Disordered" evidence="1">
    <location>
        <begin position="197"/>
        <end position="251"/>
    </location>
</feature>
<feature type="region of interest" description="Disordered" evidence="1">
    <location>
        <begin position="274"/>
        <end position="304"/>
    </location>
</feature>
<sequence>MSVSPITSDPYAYLDRNFAGLSGMPRYQAEASPSGPAKTADGSSDFSMFGKDGFGFDDFLDIINPLQHIPVVSSLYRNVTGDEISAGSRMIGGGLFGGVVGFAASVVNTAIESETGKDMGDHVLAMFSDEPTDILAKADPASVEVGDTTSETLPKQPEMARQGPQETSQPPSIKTQDLAALAAAFGPKGATIVPVPDDVGAAQPASHPAQQVAAGAEAEDDGIDSKTGPAAPLPMGLQWKGPPPDLGRSLGHLQSLEDKALTEQQMHQILSHFQNGTTGPARKAEPVTQPSATAKEASAPAPAAALRAYETHTSSRDYEYMNRTI</sequence>
<feature type="compositionally biased region" description="Low complexity" evidence="1">
    <location>
        <begin position="290"/>
        <end position="304"/>
    </location>
</feature>
<reference evidence="2" key="1">
    <citation type="journal article" date="2014" name="Int. J. Syst. Evol. Microbiol.">
        <title>Complete genome of a new Firmicutes species belonging to the dominant human colonic microbiota ('Ruminococcus bicirculans') reveals two chromosomes and a selective capacity to utilize plant glucans.</title>
        <authorList>
            <consortium name="NISC Comparative Sequencing Program"/>
            <person name="Wegmann U."/>
            <person name="Louis P."/>
            <person name="Goesmann A."/>
            <person name="Henrissat B."/>
            <person name="Duncan S.H."/>
            <person name="Flint H.J."/>
        </authorList>
    </citation>
    <scope>NUCLEOTIDE SEQUENCE</scope>
    <source>
        <strain evidence="2">NBRC 103408</strain>
    </source>
</reference>
<reference evidence="2" key="2">
    <citation type="submission" date="2023-01" db="EMBL/GenBank/DDBJ databases">
        <title>Draft genome sequence of Sneathiella chinensis strain NBRC 103408.</title>
        <authorList>
            <person name="Sun Q."/>
            <person name="Mori K."/>
        </authorList>
    </citation>
    <scope>NUCLEOTIDE SEQUENCE</scope>
    <source>
        <strain evidence="2">NBRC 103408</strain>
    </source>
</reference>
<dbReference type="EMBL" id="BSNF01000001">
    <property type="protein sequence ID" value="GLQ04963.1"/>
    <property type="molecule type" value="Genomic_DNA"/>
</dbReference>